<dbReference type="Proteomes" id="UP001151760">
    <property type="component" value="Unassembled WGS sequence"/>
</dbReference>
<accession>A0ABQ5HC14</accession>
<keyword evidence="2" id="KW-1185">Reference proteome</keyword>
<reference evidence="1" key="1">
    <citation type="journal article" date="2022" name="Int. J. Mol. Sci.">
        <title>Draft Genome of Tanacetum Coccineum: Genomic Comparison of Closely Related Tanacetum-Family Plants.</title>
        <authorList>
            <person name="Yamashiro T."/>
            <person name="Shiraishi A."/>
            <person name="Nakayama K."/>
            <person name="Satake H."/>
        </authorList>
    </citation>
    <scope>NUCLEOTIDE SEQUENCE</scope>
</reference>
<evidence type="ECO:0000313" key="2">
    <source>
        <dbReference type="Proteomes" id="UP001151760"/>
    </source>
</evidence>
<reference evidence="1" key="2">
    <citation type="submission" date="2022-01" db="EMBL/GenBank/DDBJ databases">
        <authorList>
            <person name="Yamashiro T."/>
            <person name="Shiraishi A."/>
            <person name="Satake H."/>
            <person name="Nakayama K."/>
        </authorList>
    </citation>
    <scope>NUCLEOTIDE SEQUENCE</scope>
</reference>
<protein>
    <submittedName>
        <fullName evidence="1">Uncharacterized protein</fullName>
    </submittedName>
</protein>
<evidence type="ECO:0000313" key="1">
    <source>
        <dbReference type="EMBL" id="GJT85303.1"/>
    </source>
</evidence>
<gene>
    <name evidence="1" type="ORF">Tco_1067020</name>
</gene>
<name>A0ABQ5HC14_9ASTR</name>
<proteinExistence type="predicted"/>
<comment type="caution">
    <text evidence="1">The sequence shown here is derived from an EMBL/GenBank/DDBJ whole genome shotgun (WGS) entry which is preliminary data.</text>
</comment>
<sequence>MDVNTILVMIQGIVLKEWRISVVSLTVCAEEALQNLTQFTAAIFLVLLPKGYIPRGLVGLSLSRWIRQYMHIPPEPPAVVEKNRPPYFWPSKGRMELKDVKIRYRLNAFTSSQKNHLHLQRRDSSMHCWKDRKCQNNAYKIFRQRDIVGFLEISVGSHFPKVEISN</sequence>
<organism evidence="1 2">
    <name type="scientific">Tanacetum coccineum</name>
    <dbReference type="NCBI Taxonomy" id="301880"/>
    <lineage>
        <taxon>Eukaryota</taxon>
        <taxon>Viridiplantae</taxon>
        <taxon>Streptophyta</taxon>
        <taxon>Embryophyta</taxon>
        <taxon>Tracheophyta</taxon>
        <taxon>Spermatophyta</taxon>
        <taxon>Magnoliopsida</taxon>
        <taxon>eudicotyledons</taxon>
        <taxon>Gunneridae</taxon>
        <taxon>Pentapetalae</taxon>
        <taxon>asterids</taxon>
        <taxon>campanulids</taxon>
        <taxon>Asterales</taxon>
        <taxon>Asteraceae</taxon>
        <taxon>Asteroideae</taxon>
        <taxon>Anthemideae</taxon>
        <taxon>Anthemidinae</taxon>
        <taxon>Tanacetum</taxon>
    </lineage>
</organism>
<dbReference type="EMBL" id="BQNB010019437">
    <property type="protein sequence ID" value="GJT85303.1"/>
    <property type="molecule type" value="Genomic_DNA"/>
</dbReference>